<protein>
    <submittedName>
        <fullName evidence="3">Uncharacterized protein</fullName>
    </submittedName>
</protein>
<dbReference type="AlphaFoldDB" id="A0A382JC50"/>
<accession>A0A382JC50</accession>
<dbReference type="InterPro" id="IPR002110">
    <property type="entry name" value="Ankyrin_rpt"/>
</dbReference>
<dbReference type="PANTHER" id="PTHR24171:SF8">
    <property type="entry name" value="BRCA1-ASSOCIATED RING DOMAIN PROTEIN 1"/>
    <property type="match status" value="1"/>
</dbReference>
<dbReference type="EMBL" id="UINC01073104">
    <property type="protein sequence ID" value="SVC09229.1"/>
    <property type="molecule type" value="Genomic_DNA"/>
</dbReference>
<gene>
    <name evidence="3" type="ORF">METZ01_LOCUS262083</name>
</gene>
<evidence type="ECO:0000256" key="1">
    <source>
        <dbReference type="ARBA" id="ARBA00022737"/>
    </source>
</evidence>
<dbReference type="PROSITE" id="PS51257">
    <property type="entry name" value="PROKAR_LIPOPROTEIN"/>
    <property type="match status" value="1"/>
</dbReference>
<keyword evidence="2" id="KW-0040">ANK repeat</keyword>
<dbReference type="PROSITE" id="PS50297">
    <property type="entry name" value="ANK_REP_REGION"/>
    <property type="match status" value="1"/>
</dbReference>
<keyword evidence="1" id="KW-0677">Repeat</keyword>
<reference evidence="3" key="1">
    <citation type="submission" date="2018-05" db="EMBL/GenBank/DDBJ databases">
        <authorList>
            <person name="Lanie J.A."/>
            <person name="Ng W.-L."/>
            <person name="Kazmierczak K.M."/>
            <person name="Andrzejewski T.M."/>
            <person name="Davidsen T.M."/>
            <person name="Wayne K.J."/>
            <person name="Tettelin H."/>
            <person name="Glass J.I."/>
            <person name="Rusch D."/>
            <person name="Podicherti R."/>
            <person name="Tsui H.-C.T."/>
            <person name="Winkler M.E."/>
        </authorList>
    </citation>
    <scope>NUCLEOTIDE SEQUENCE</scope>
</reference>
<dbReference type="SUPFAM" id="SSF48403">
    <property type="entry name" value="Ankyrin repeat"/>
    <property type="match status" value="1"/>
</dbReference>
<dbReference type="Gene3D" id="1.25.40.20">
    <property type="entry name" value="Ankyrin repeat-containing domain"/>
    <property type="match status" value="1"/>
</dbReference>
<dbReference type="Pfam" id="PF12796">
    <property type="entry name" value="Ank_2"/>
    <property type="match status" value="1"/>
</dbReference>
<sequence length="114" mass="12067">MKLLITTIAAVLLAGCGGGQQSSSPVEAELTEPVAEPIVEAEPTTEINKTANPQADRALRDAITKGDVEAVKQQLVAGADVNATHNGGGTPLHRAAREGHKQIVELLYRQWCKM</sequence>
<dbReference type="GO" id="GO:0070531">
    <property type="term" value="C:BRCA1-A complex"/>
    <property type="evidence" value="ECO:0007669"/>
    <property type="project" value="TreeGrafter"/>
</dbReference>
<dbReference type="GO" id="GO:0031436">
    <property type="term" value="C:BRCA1-BARD1 complex"/>
    <property type="evidence" value="ECO:0007669"/>
    <property type="project" value="TreeGrafter"/>
</dbReference>
<dbReference type="PROSITE" id="PS50088">
    <property type="entry name" value="ANK_REPEAT"/>
    <property type="match status" value="1"/>
</dbReference>
<dbReference type="GO" id="GO:0085020">
    <property type="term" value="P:protein K6-linked ubiquitination"/>
    <property type="evidence" value="ECO:0007669"/>
    <property type="project" value="TreeGrafter"/>
</dbReference>
<organism evidence="3">
    <name type="scientific">marine metagenome</name>
    <dbReference type="NCBI Taxonomy" id="408172"/>
    <lineage>
        <taxon>unclassified sequences</taxon>
        <taxon>metagenomes</taxon>
        <taxon>ecological metagenomes</taxon>
    </lineage>
</organism>
<dbReference type="InterPro" id="IPR036770">
    <property type="entry name" value="Ankyrin_rpt-contain_sf"/>
</dbReference>
<evidence type="ECO:0000256" key="2">
    <source>
        <dbReference type="ARBA" id="ARBA00023043"/>
    </source>
</evidence>
<proteinExistence type="predicted"/>
<evidence type="ECO:0000313" key="3">
    <source>
        <dbReference type="EMBL" id="SVC09229.1"/>
    </source>
</evidence>
<name>A0A382JC50_9ZZZZ</name>
<dbReference type="GO" id="GO:0004842">
    <property type="term" value="F:ubiquitin-protein transferase activity"/>
    <property type="evidence" value="ECO:0007669"/>
    <property type="project" value="TreeGrafter"/>
</dbReference>
<dbReference type="PANTHER" id="PTHR24171">
    <property type="entry name" value="ANKYRIN REPEAT DOMAIN-CONTAINING PROTEIN 39-RELATED"/>
    <property type="match status" value="1"/>
</dbReference>